<name>A0A3A6TFA7_9GAMM</name>
<keyword evidence="4" id="KW-1185">Reference proteome</keyword>
<feature type="non-terminal residue" evidence="3">
    <location>
        <position position="1"/>
    </location>
</feature>
<dbReference type="Proteomes" id="UP000273022">
    <property type="component" value="Unassembled WGS sequence"/>
</dbReference>
<gene>
    <name evidence="3" type="ORF">D5R81_20260</name>
</gene>
<protein>
    <submittedName>
        <fullName evidence="3">Integrase</fullName>
    </submittedName>
</protein>
<dbReference type="PROSITE" id="PS51898">
    <property type="entry name" value="TYR_RECOMBINASE"/>
    <property type="match status" value="1"/>
</dbReference>
<dbReference type="InterPro" id="IPR011010">
    <property type="entry name" value="DNA_brk_join_enz"/>
</dbReference>
<evidence type="ECO:0000256" key="1">
    <source>
        <dbReference type="ARBA" id="ARBA00023172"/>
    </source>
</evidence>
<dbReference type="Pfam" id="PF00589">
    <property type="entry name" value="Phage_integrase"/>
    <property type="match status" value="1"/>
</dbReference>
<dbReference type="GO" id="GO:0003677">
    <property type="term" value="F:DNA binding"/>
    <property type="evidence" value="ECO:0007669"/>
    <property type="project" value="InterPro"/>
</dbReference>
<proteinExistence type="predicted"/>
<evidence type="ECO:0000313" key="3">
    <source>
        <dbReference type="EMBL" id="RJX99932.1"/>
    </source>
</evidence>
<organism evidence="3 4">
    <name type="scientific">Parashewanella spongiae</name>
    <dbReference type="NCBI Taxonomy" id="342950"/>
    <lineage>
        <taxon>Bacteria</taxon>
        <taxon>Pseudomonadati</taxon>
        <taxon>Pseudomonadota</taxon>
        <taxon>Gammaproteobacteria</taxon>
        <taxon>Alteromonadales</taxon>
        <taxon>Shewanellaceae</taxon>
        <taxon>Parashewanella</taxon>
    </lineage>
</organism>
<accession>A0A3A6TFA7</accession>
<dbReference type="EMBL" id="QYYH01000307">
    <property type="protein sequence ID" value="RJX99932.1"/>
    <property type="molecule type" value="Genomic_DNA"/>
</dbReference>
<reference evidence="3 4" key="1">
    <citation type="submission" date="2018-09" db="EMBL/GenBank/DDBJ databases">
        <title>Phylogeny of the Shewanellaceae, and recommendation for two new genera, Pseudoshewanella and Parashewanella.</title>
        <authorList>
            <person name="Wang G."/>
        </authorList>
    </citation>
    <scope>NUCLEOTIDE SEQUENCE [LARGE SCALE GENOMIC DNA]</scope>
    <source>
        <strain evidence="3 4">KCTC 22492</strain>
    </source>
</reference>
<feature type="domain" description="Tyr recombinase" evidence="2">
    <location>
        <begin position="1"/>
        <end position="45"/>
    </location>
</feature>
<evidence type="ECO:0000259" key="2">
    <source>
        <dbReference type="PROSITE" id="PS51898"/>
    </source>
</evidence>
<dbReference type="AlphaFoldDB" id="A0A3A6TFA7"/>
<dbReference type="SUPFAM" id="SSF56349">
    <property type="entry name" value="DNA breaking-rejoining enzymes"/>
    <property type="match status" value="1"/>
</dbReference>
<dbReference type="InterPro" id="IPR002104">
    <property type="entry name" value="Integrase_catalytic"/>
</dbReference>
<evidence type="ECO:0000313" key="4">
    <source>
        <dbReference type="Proteomes" id="UP000273022"/>
    </source>
</evidence>
<dbReference type="RefSeq" id="WP_165905604.1">
    <property type="nucleotide sequence ID" value="NZ_ML064889.1"/>
</dbReference>
<keyword evidence="1" id="KW-0233">DNA recombination</keyword>
<comment type="caution">
    <text evidence="3">The sequence shown here is derived from an EMBL/GenBank/DDBJ whole genome shotgun (WGS) entry which is preliminary data.</text>
</comment>
<sequence>HCYATHLLERGVDLRSIQVALGHKSLNTTLIYTKLTEVKSQSTRDTINDLTDSLPLTWRDK</sequence>
<dbReference type="Gene3D" id="1.10.443.10">
    <property type="entry name" value="Intergrase catalytic core"/>
    <property type="match status" value="1"/>
</dbReference>
<dbReference type="InterPro" id="IPR013762">
    <property type="entry name" value="Integrase-like_cat_sf"/>
</dbReference>
<dbReference type="GO" id="GO:0006310">
    <property type="term" value="P:DNA recombination"/>
    <property type="evidence" value="ECO:0007669"/>
    <property type="project" value="UniProtKB-KW"/>
</dbReference>
<dbReference type="GO" id="GO:0015074">
    <property type="term" value="P:DNA integration"/>
    <property type="evidence" value="ECO:0007669"/>
    <property type="project" value="InterPro"/>
</dbReference>